<dbReference type="Proteomes" id="UP000011086">
    <property type="component" value="Unassembled WGS sequence"/>
</dbReference>
<dbReference type="InterPro" id="IPR040201">
    <property type="entry name" value="Mrg3-like"/>
</dbReference>
<feature type="transmembrane region" description="Helical" evidence="2">
    <location>
        <begin position="116"/>
        <end position="138"/>
    </location>
</feature>
<feature type="compositionally biased region" description="Polar residues" evidence="1">
    <location>
        <begin position="290"/>
        <end position="306"/>
    </location>
</feature>
<reference evidence="3" key="1">
    <citation type="journal article" date="2012" name="PLoS Genet.">
        <title>Comparative analysis of the genomes of two field isolates of the rice blast fungus Magnaporthe oryzae.</title>
        <authorList>
            <person name="Xue M."/>
            <person name="Yang J."/>
            <person name="Li Z."/>
            <person name="Hu S."/>
            <person name="Yao N."/>
            <person name="Dean R.A."/>
            <person name="Zhao W."/>
            <person name="Shen M."/>
            <person name="Zhang H."/>
            <person name="Li C."/>
            <person name="Liu L."/>
            <person name="Cao L."/>
            <person name="Xu X."/>
            <person name="Xing Y."/>
            <person name="Hsiang T."/>
            <person name="Zhang Z."/>
            <person name="Xu J.R."/>
            <person name="Peng Y.L."/>
        </authorList>
    </citation>
    <scope>NUCLEOTIDE SEQUENCE</scope>
    <source>
        <strain evidence="3">Y34</strain>
    </source>
</reference>
<keyword evidence="2" id="KW-0472">Membrane</keyword>
<dbReference type="CDD" id="cd24145">
    <property type="entry name" value="Mgr3-like"/>
    <property type="match status" value="1"/>
</dbReference>
<protein>
    <submittedName>
        <fullName evidence="3">TPR domain-containing protein</fullName>
    </submittedName>
</protein>
<dbReference type="AlphaFoldDB" id="A0AA97NQE5"/>
<dbReference type="PANTHER" id="PTHR28142">
    <property type="entry name" value="MITOCHONDRIAL INNER MEMBRANE I-AAA PROTEASE SUPERCOMPLEX SUBUNIT MGR3-RELATED"/>
    <property type="match status" value="1"/>
</dbReference>
<feature type="compositionally biased region" description="Basic and acidic residues" evidence="1">
    <location>
        <begin position="67"/>
        <end position="76"/>
    </location>
</feature>
<feature type="compositionally biased region" description="Low complexity" evidence="1">
    <location>
        <begin position="271"/>
        <end position="289"/>
    </location>
</feature>
<keyword evidence="2" id="KW-1133">Transmembrane helix</keyword>
<accession>A0AA97NQE5</accession>
<dbReference type="InterPro" id="IPR011990">
    <property type="entry name" value="TPR-like_helical_dom_sf"/>
</dbReference>
<name>A0AA97NQE5_PYRO3</name>
<gene>
    <name evidence="3" type="ORF">OOU_Y34scaffold00768g23</name>
</gene>
<dbReference type="EMBL" id="JH793914">
    <property type="protein sequence ID" value="ELQ34379.1"/>
    <property type="molecule type" value="Genomic_DNA"/>
</dbReference>
<dbReference type="GO" id="GO:0006515">
    <property type="term" value="P:protein quality control for misfolded or incompletely synthesized proteins"/>
    <property type="evidence" value="ECO:0007669"/>
    <property type="project" value="TreeGrafter"/>
</dbReference>
<organism evidence="3">
    <name type="scientific">Pyricularia oryzae (strain Y34)</name>
    <name type="common">Rice blast fungus</name>
    <name type="synonym">Magnaporthe oryzae</name>
    <dbReference type="NCBI Taxonomy" id="1143189"/>
    <lineage>
        <taxon>Eukaryota</taxon>
        <taxon>Fungi</taxon>
        <taxon>Dikarya</taxon>
        <taxon>Ascomycota</taxon>
        <taxon>Pezizomycotina</taxon>
        <taxon>Sordariomycetes</taxon>
        <taxon>Sordariomycetidae</taxon>
        <taxon>Magnaporthales</taxon>
        <taxon>Pyriculariaceae</taxon>
        <taxon>Pyricularia</taxon>
    </lineage>
</organism>
<dbReference type="Gene3D" id="1.25.40.10">
    <property type="entry name" value="Tetratricopeptide repeat domain"/>
    <property type="match status" value="1"/>
</dbReference>
<dbReference type="PANTHER" id="PTHR28142:SF1">
    <property type="entry name" value="MITOCHONDRIAL INNER MEMBRANE I-AAA PROTEASE SUPERCOMPLEX SUBUNIT MGR3-RELATED"/>
    <property type="match status" value="1"/>
</dbReference>
<evidence type="ECO:0000313" key="3">
    <source>
        <dbReference type="EMBL" id="ELQ34379.1"/>
    </source>
</evidence>
<proteinExistence type="predicted"/>
<evidence type="ECO:0000256" key="2">
    <source>
        <dbReference type="SAM" id="Phobius"/>
    </source>
</evidence>
<feature type="region of interest" description="Disordered" evidence="1">
    <location>
        <begin position="57"/>
        <end position="78"/>
    </location>
</feature>
<dbReference type="GO" id="GO:0051787">
    <property type="term" value="F:misfolded protein binding"/>
    <property type="evidence" value="ECO:0007669"/>
    <property type="project" value="TreeGrafter"/>
</dbReference>
<sequence length="554" mass="61559">MSAPIRAMQLQKAAARLMPKQAHATNLLLRTNSSRHIVQKLGSFQLQQQLRLKSTFDPKSFEPGQQKSEDGEEKKIPKPSVGQIFSQAFKGAIQMLGGVFRSENLKKAWQTHPGEFSLAVIMLTGVAGVVGYTVYLYFNYFYAEQFTRYPDEVAFSLRKALYYGDYVKDPKLALKYYQRAIEQCFEHRLDFFSDEFVGVRVRLAQWLEETGAYDQSIHALEVILNDHKRWVDMMEQQIKEGKNPDQLLTATTATVIPAKDAEGQQSDKGTEAAAQATTTSTAAGTTTDAQNAPGTPSTTVDGTTAEGQPETPRETIWGKRNRIIRRSIGIAVKLGQLYSDEHVLKQDLAHERLTWAVETLLREMQRRSTEGTKPGEYDFLSDEEVGGVFEQLGQSFLAKDKAHLAVPLFFQALNLCKVPCHTATLMNNLATAFAQHPITGDNIPQDLIKFTNKSSPEWWAATKATYLEFAKNWANNAVGLASGTKGEDVRTPECDQACAVALCNLGEIASLSGNPEEARKRFNQCIAMSNKLDFPEGVKQAKAGLKELTAGEKK</sequence>
<evidence type="ECO:0000256" key="1">
    <source>
        <dbReference type="SAM" id="MobiDB-lite"/>
    </source>
</evidence>
<dbReference type="GO" id="GO:0031942">
    <property type="term" value="C:i-AAA complex"/>
    <property type="evidence" value="ECO:0007669"/>
    <property type="project" value="TreeGrafter"/>
</dbReference>
<dbReference type="SUPFAM" id="SSF48452">
    <property type="entry name" value="TPR-like"/>
    <property type="match status" value="2"/>
</dbReference>
<keyword evidence="2" id="KW-0812">Transmembrane</keyword>
<feature type="region of interest" description="Disordered" evidence="1">
    <location>
        <begin position="257"/>
        <end position="318"/>
    </location>
</feature>